<name>A0A177WPK1_BATDL</name>
<dbReference type="PANTHER" id="PTHR33211">
    <property type="entry name" value="EXPRESSED PROTEIN"/>
    <property type="match status" value="1"/>
</dbReference>
<dbReference type="eggNOG" id="ENOG502SNHF">
    <property type="taxonomic scope" value="Eukaryota"/>
</dbReference>
<protein>
    <submittedName>
        <fullName evidence="1">Uncharacterized protein</fullName>
    </submittedName>
</protein>
<evidence type="ECO:0000313" key="2">
    <source>
        <dbReference type="Proteomes" id="UP000077115"/>
    </source>
</evidence>
<gene>
    <name evidence="1" type="ORF">BDEG_25552</name>
</gene>
<dbReference type="Proteomes" id="UP000077115">
    <property type="component" value="Unassembled WGS sequence"/>
</dbReference>
<dbReference type="EMBL" id="DS022306">
    <property type="protein sequence ID" value="OAJ42048.1"/>
    <property type="molecule type" value="Genomic_DNA"/>
</dbReference>
<reference evidence="1 2" key="1">
    <citation type="submission" date="2006-10" db="EMBL/GenBank/DDBJ databases">
        <title>The Genome Sequence of Batrachochytrium dendrobatidis JEL423.</title>
        <authorList>
            <consortium name="The Broad Institute Genome Sequencing Platform"/>
            <person name="Birren B."/>
            <person name="Lander E."/>
            <person name="Galagan J."/>
            <person name="Cuomo C."/>
            <person name="Devon K."/>
            <person name="Jaffe D."/>
            <person name="Butler J."/>
            <person name="Alvarez P."/>
            <person name="Gnerre S."/>
            <person name="Grabherr M."/>
            <person name="Kleber M."/>
            <person name="Mauceli E."/>
            <person name="Brockman W."/>
            <person name="Young S."/>
            <person name="LaButti K."/>
            <person name="Sykes S."/>
            <person name="DeCaprio D."/>
            <person name="Crawford M."/>
            <person name="Koehrsen M."/>
            <person name="Engels R."/>
            <person name="Montgomery P."/>
            <person name="Pearson M."/>
            <person name="Howarth C."/>
            <person name="Larson L."/>
            <person name="White J."/>
            <person name="O'Leary S."/>
            <person name="Kodira C."/>
            <person name="Zeng Q."/>
            <person name="Yandava C."/>
            <person name="Alvarado L."/>
            <person name="Longcore J."/>
            <person name="James T."/>
        </authorList>
    </citation>
    <scope>NUCLEOTIDE SEQUENCE [LARGE SCALE GENOMIC DNA]</scope>
    <source>
        <strain evidence="1 2">JEL423</strain>
    </source>
</reference>
<evidence type="ECO:0000313" key="1">
    <source>
        <dbReference type="EMBL" id="OAJ42048.1"/>
    </source>
</evidence>
<accession>A0A177WPK1</accession>
<dbReference type="VEuPathDB" id="FungiDB:BDEG_25552"/>
<sequence length="400" mass="45414">MENERFYIKYLDYQPVEIETHFNGELERKRPLDSVSKLIAAFQALPNSPLASAFVGDLTIHFVVDGPAIPGNTLLTSIQHPVGSYDQPLVIKSGIVHGPTVGINDFVRKGIPTYWKVSGALSDSLAVKGVCSRMYRNADNHLGYYESGQPAFFYEENKPTLKINVLFETKENALRFDSHLRNESITINSPMNSLTINSSVSTTSTAQLGERIYYKDYIPTDSESPQDTQSVITIQFSTFEKTSDEFKYQRIEKLSIFGSMGKAESCHLISDSHCRNYPSYEKYDKDPNNRLAMSMDLHGWFINLSTEIPLFYLKIVSISDSVIVEDRYKVVLAVVALNQESADMIFYRLIEGSTQTDNPLIMNTSVHVTNPTIFRKCLEWKEKETTKKWDDYYSMDSAVP</sequence>
<dbReference type="PANTHER" id="PTHR33211:SF107">
    <property type="entry name" value="NON-SPECIFIC SERINE_THREONINE PROTEIN KINASE"/>
    <property type="match status" value="1"/>
</dbReference>
<dbReference type="AlphaFoldDB" id="A0A177WPK1"/>
<proteinExistence type="predicted"/>
<organism evidence="1 2">
    <name type="scientific">Batrachochytrium dendrobatidis (strain JEL423)</name>
    <dbReference type="NCBI Taxonomy" id="403673"/>
    <lineage>
        <taxon>Eukaryota</taxon>
        <taxon>Fungi</taxon>
        <taxon>Fungi incertae sedis</taxon>
        <taxon>Chytridiomycota</taxon>
        <taxon>Chytridiomycota incertae sedis</taxon>
        <taxon>Chytridiomycetes</taxon>
        <taxon>Rhizophydiales</taxon>
        <taxon>Rhizophydiales incertae sedis</taxon>
        <taxon>Batrachochytrium</taxon>
    </lineage>
</organism>
<reference evidence="1 2" key="2">
    <citation type="submission" date="2016-05" db="EMBL/GenBank/DDBJ databases">
        <title>Lineage-specific infection strategies underlie the spectrum of fungal disease in amphibians.</title>
        <authorList>
            <person name="Cuomo C.A."/>
            <person name="Farrer R.A."/>
            <person name="James T."/>
            <person name="Longcore J."/>
            <person name="Birren B."/>
        </authorList>
    </citation>
    <scope>NUCLEOTIDE SEQUENCE [LARGE SCALE GENOMIC DNA]</scope>
    <source>
        <strain evidence="1 2">JEL423</strain>
    </source>
</reference>
<dbReference type="OrthoDB" id="2130525at2759"/>